<dbReference type="Proteomes" id="UP000299102">
    <property type="component" value="Unassembled WGS sequence"/>
</dbReference>
<proteinExistence type="predicted"/>
<feature type="compositionally biased region" description="Basic and acidic residues" evidence="1">
    <location>
        <begin position="120"/>
        <end position="133"/>
    </location>
</feature>
<gene>
    <name evidence="2" type="ORF">EVAR_60844_1</name>
</gene>
<evidence type="ECO:0000256" key="1">
    <source>
        <dbReference type="SAM" id="MobiDB-lite"/>
    </source>
</evidence>
<dbReference type="EMBL" id="BGZK01001103">
    <property type="protein sequence ID" value="GBP71279.1"/>
    <property type="molecule type" value="Genomic_DNA"/>
</dbReference>
<accession>A0A4C1Y9I7</accession>
<sequence length="205" mass="22518">MAASVINRFKQIDCATRVKHNKFHLICAGGRSAKLGYGVVTERARARAAAGATSSVLSLGGPRFTLCNIHIVAHAARGRPPYAGAVRKLCNLVRGVENPSDIRASGKRRTSPRGRLPVARAERAGRGARAARDALYDEDNQTRRWTCAVRHLPPARMVSHLMDYVNRLAKRALSSPGCHMRQLFRNVIPQQQLPQGSNLRPNKNS</sequence>
<evidence type="ECO:0000313" key="3">
    <source>
        <dbReference type="Proteomes" id="UP000299102"/>
    </source>
</evidence>
<dbReference type="AlphaFoldDB" id="A0A4C1Y9I7"/>
<feature type="region of interest" description="Disordered" evidence="1">
    <location>
        <begin position="101"/>
        <end position="133"/>
    </location>
</feature>
<protein>
    <submittedName>
        <fullName evidence="2">Uncharacterized protein</fullName>
    </submittedName>
</protein>
<organism evidence="2 3">
    <name type="scientific">Eumeta variegata</name>
    <name type="common">Bagworm moth</name>
    <name type="synonym">Eumeta japonica</name>
    <dbReference type="NCBI Taxonomy" id="151549"/>
    <lineage>
        <taxon>Eukaryota</taxon>
        <taxon>Metazoa</taxon>
        <taxon>Ecdysozoa</taxon>
        <taxon>Arthropoda</taxon>
        <taxon>Hexapoda</taxon>
        <taxon>Insecta</taxon>
        <taxon>Pterygota</taxon>
        <taxon>Neoptera</taxon>
        <taxon>Endopterygota</taxon>
        <taxon>Lepidoptera</taxon>
        <taxon>Glossata</taxon>
        <taxon>Ditrysia</taxon>
        <taxon>Tineoidea</taxon>
        <taxon>Psychidae</taxon>
        <taxon>Oiketicinae</taxon>
        <taxon>Eumeta</taxon>
    </lineage>
</organism>
<comment type="caution">
    <text evidence="2">The sequence shown here is derived from an EMBL/GenBank/DDBJ whole genome shotgun (WGS) entry which is preliminary data.</text>
</comment>
<reference evidence="2 3" key="1">
    <citation type="journal article" date="2019" name="Commun. Biol.">
        <title>The bagworm genome reveals a unique fibroin gene that provides high tensile strength.</title>
        <authorList>
            <person name="Kono N."/>
            <person name="Nakamura H."/>
            <person name="Ohtoshi R."/>
            <person name="Tomita M."/>
            <person name="Numata K."/>
            <person name="Arakawa K."/>
        </authorList>
    </citation>
    <scope>NUCLEOTIDE SEQUENCE [LARGE SCALE GENOMIC DNA]</scope>
</reference>
<keyword evidence="3" id="KW-1185">Reference proteome</keyword>
<name>A0A4C1Y9I7_EUMVA</name>
<evidence type="ECO:0000313" key="2">
    <source>
        <dbReference type="EMBL" id="GBP71279.1"/>
    </source>
</evidence>